<dbReference type="FunFam" id="1.10.390.10:FF:000006">
    <property type="entry name" value="Puromycin-sensitive aminopeptidase"/>
    <property type="match status" value="1"/>
</dbReference>
<feature type="binding site" evidence="9">
    <location>
        <position position="264"/>
    </location>
    <ligand>
        <name>Zn(2+)</name>
        <dbReference type="ChEBI" id="CHEBI:29105"/>
        <note>catalytic</note>
    </ligand>
</feature>
<evidence type="ECO:0000256" key="3">
    <source>
        <dbReference type="ARBA" id="ARBA00022670"/>
    </source>
</evidence>
<keyword evidence="2 15" id="KW-0031">Aminopeptidase</keyword>
<dbReference type="EMBL" id="CAMXCT030001984">
    <property type="protein sequence ID" value="CAL4781999.1"/>
    <property type="molecule type" value="Genomic_DNA"/>
</dbReference>
<feature type="binding site" evidence="9">
    <location>
        <position position="245"/>
    </location>
    <ligand>
        <name>Zn(2+)</name>
        <dbReference type="ChEBI" id="CHEBI:29105"/>
        <note>catalytic</note>
    </ligand>
</feature>
<dbReference type="GO" id="GO:0070006">
    <property type="term" value="F:metalloaminopeptidase activity"/>
    <property type="evidence" value="ECO:0007669"/>
    <property type="project" value="TreeGrafter"/>
</dbReference>
<protein>
    <submittedName>
        <fullName evidence="15">Puromycin-sensitive aminopeptidase</fullName>
    </submittedName>
</protein>
<evidence type="ECO:0000256" key="10">
    <source>
        <dbReference type="PIRSR" id="PIRSR634016-4"/>
    </source>
</evidence>
<evidence type="ECO:0000256" key="5">
    <source>
        <dbReference type="ARBA" id="ARBA00022801"/>
    </source>
</evidence>
<sequence>MQDKQQNLHQATALSRAKGFTPEQALLGKARALPASLTADQQAGAHVLAESSTPEGVRFRASLERREQVSTRTRNYIDLDELPPAVGSVDDDDGYEPSLAPTPTMEIDSEQPEDEASPPESNLGGTPEEEDPENGGSGEVAVDGDLGGLGVHVGILQSLIPKACIEDLLDANRVLFEAKKNPVTLVIVPIAEKQDMIAIPDFSAGAMENWGLVTYREVALLCDESTVSATQKHRICTVIAHELAHQWFGNLVTMEWWDDLWLNEGFANWMQTFCSDRLFPQWHIWESYVGMEQQRALQLDALRSSHPIQVPIKKAEEVKEVFDAISYCKGGSVVRMIYRVLGEKHFQEGLQLYFSRHKYSNTRTIDLWNGWKEVSGKPIDKMMSSWTEQMGFPVLEVNGSSGVETELVSDQ</sequence>
<dbReference type="Proteomes" id="UP001152797">
    <property type="component" value="Unassembled WGS sequence"/>
</dbReference>
<keyword evidence="7" id="KW-0482">Metalloprotease</keyword>
<feature type="region of interest" description="Disordered" evidence="11">
    <location>
        <begin position="38"/>
        <end position="143"/>
    </location>
</feature>
<comment type="caution">
    <text evidence="13">The sequence shown here is derived from an EMBL/GenBank/DDBJ whole genome shotgun (WGS) entry which is preliminary data.</text>
</comment>
<evidence type="ECO:0000313" key="14">
    <source>
        <dbReference type="EMBL" id="CAL1148062.1"/>
    </source>
</evidence>
<evidence type="ECO:0000256" key="9">
    <source>
        <dbReference type="PIRSR" id="PIRSR634016-3"/>
    </source>
</evidence>
<accession>A0A9P1G248</accession>
<dbReference type="PRINTS" id="PR00756">
    <property type="entry name" value="ALADIPTASE"/>
</dbReference>
<dbReference type="PANTHER" id="PTHR11533">
    <property type="entry name" value="PROTEASE M1 ZINC METALLOPROTEASE"/>
    <property type="match status" value="1"/>
</dbReference>
<evidence type="ECO:0000256" key="6">
    <source>
        <dbReference type="ARBA" id="ARBA00022833"/>
    </source>
</evidence>
<evidence type="ECO:0000256" key="11">
    <source>
        <dbReference type="SAM" id="MobiDB-lite"/>
    </source>
</evidence>
<feature type="domain" description="Peptidase M1 membrane alanine aminopeptidase" evidence="12">
    <location>
        <begin position="192"/>
        <end position="386"/>
    </location>
</feature>
<evidence type="ECO:0000256" key="2">
    <source>
        <dbReference type="ARBA" id="ARBA00022438"/>
    </source>
</evidence>
<keyword evidence="3" id="KW-0645">Protease</keyword>
<proteinExistence type="inferred from homology"/>
<dbReference type="OrthoDB" id="10031169at2759"/>
<feature type="binding site" evidence="9">
    <location>
        <position position="241"/>
    </location>
    <ligand>
        <name>Zn(2+)</name>
        <dbReference type="ChEBI" id="CHEBI:29105"/>
        <note>catalytic</note>
    </ligand>
</feature>
<evidence type="ECO:0000256" key="4">
    <source>
        <dbReference type="ARBA" id="ARBA00022723"/>
    </source>
</evidence>
<evidence type="ECO:0000259" key="12">
    <source>
        <dbReference type="Pfam" id="PF01433"/>
    </source>
</evidence>
<dbReference type="GO" id="GO:0043171">
    <property type="term" value="P:peptide catabolic process"/>
    <property type="evidence" value="ECO:0007669"/>
    <property type="project" value="TreeGrafter"/>
</dbReference>
<dbReference type="GO" id="GO:0016020">
    <property type="term" value="C:membrane"/>
    <property type="evidence" value="ECO:0007669"/>
    <property type="project" value="TreeGrafter"/>
</dbReference>
<keyword evidence="4 9" id="KW-0479">Metal-binding</keyword>
<gene>
    <name evidence="13" type="ORF">C1SCF055_LOCUS21316</name>
</gene>
<dbReference type="CDD" id="cd09601">
    <property type="entry name" value="M1_APN-Q_like"/>
    <property type="match status" value="1"/>
</dbReference>
<comment type="similarity">
    <text evidence="1">Belongs to the peptidase M1 family.</text>
</comment>
<dbReference type="InterPro" id="IPR034016">
    <property type="entry name" value="M1_APN-typ"/>
</dbReference>
<comment type="cofactor">
    <cofactor evidence="9">
        <name>Zn(2+)</name>
        <dbReference type="ChEBI" id="CHEBI:29105"/>
    </cofactor>
    <text evidence="9">Binds 1 zinc ion per subunit.</text>
</comment>
<evidence type="ECO:0000313" key="13">
    <source>
        <dbReference type="EMBL" id="CAI3994687.1"/>
    </source>
</evidence>
<reference evidence="13" key="1">
    <citation type="submission" date="2022-10" db="EMBL/GenBank/DDBJ databases">
        <authorList>
            <person name="Chen Y."/>
            <person name="Dougan E. K."/>
            <person name="Chan C."/>
            <person name="Rhodes N."/>
            <person name="Thang M."/>
        </authorList>
    </citation>
    <scope>NUCLEOTIDE SEQUENCE</scope>
</reference>
<organism evidence="13">
    <name type="scientific">Cladocopium goreaui</name>
    <dbReference type="NCBI Taxonomy" id="2562237"/>
    <lineage>
        <taxon>Eukaryota</taxon>
        <taxon>Sar</taxon>
        <taxon>Alveolata</taxon>
        <taxon>Dinophyceae</taxon>
        <taxon>Suessiales</taxon>
        <taxon>Symbiodiniaceae</taxon>
        <taxon>Cladocopium</taxon>
    </lineage>
</organism>
<feature type="active site" description="Proton acceptor" evidence="8">
    <location>
        <position position="242"/>
    </location>
</feature>
<dbReference type="GO" id="GO:0006508">
    <property type="term" value="P:proteolysis"/>
    <property type="evidence" value="ECO:0007669"/>
    <property type="project" value="UniProtKB-KW"/>
</dbReference>
<feature type="site" description="Transition state stabilizer" evidence="10">
    <location>
        <position position="327"/>
    </location>
</feature>
<name>A0A9P1G248_9DINO</name>
<evidence type="ECO:0000256" key="8">
    <source>
        <dbReference type="PIRSR" id="PIRSR634016-1"/>
    </source>
</evidence>
<dbReference type="GO" id="GO:0005737">
    <property type="term" value="C:cytoplasm"/>
    <property type="evidence" value="ECO:0007669"/>
    <property type="project" value="TreeGrafter"/>
</dbReference>
<dbReference type="GO" id="GO:0042277">
    <property type="term" value="F:peptide binding"/>
    <property type="evidence" value="ECO:0007669"/>
    <property type="project" value="TreeGrafter"/>
</dbReference>
<reference evidence="14" key="2">
    <citation type="submission" date="2024-04" db="EMBL/GenBank/DDBJ databases">
        <authorList>
            <person name="Chen Y."/>
            <person name="Shah S."/>
            <person name="Dougan E. K."/>
            <person name="Thang M."/>
            <person name="Chan C."/>
        </authorList>
    </citation>
    <scope>NUCLEOTIDE SEQUENCE [LARGE SCALE GENOMIC DNA]</scope>
</reference>
<dbReference type="EMBL" id="CAMXCT010001984">
    <property type="protein sequence ID" value="CAI3994687.1"/>
    <property type="molecule type" value="Genomic_DNA"/>
</dbReference>
<dbReference type="SUPFAM" id="SSF55486">
    <property type="entry name" value="Metalloproteases ('zincins'), catalytic domain"/>
    <property type="match status" value="1"/>
</dbReference>
<dbReference type="InterPro" id="IPR001930">
    <property type="entry name" value="Peptidase_M1"/>
</dbReference>
<feature type="compositionally biased region" description="Acidic residues" evidence="11">
    <location>
        <begin position="107"/>
        <end position="117"/>
    </location>
</feature>
<feature type="compositionally biased region" description="Basic and acidic residues" evidence="11">
    <location>
        <begin position="57"/>
        <end position="69"/>
    </location>
</feature>
<dbReference type="GO" id="GO:0008270">
    <property type="term" value="F:zinc ion binding"/>
    <property type="evidence" value="ECO:0007669"/>
    <property type="project" value="InterPro"/>
</dbReference>
<evidence type="ECO:0000256" key="1">
    <source>
        <dbReference type="ARBA" id="ARBA00010136"/>
    </source>
</evidence>
<dbReference type="InterPro" id="IPR050344">
    <property type="entry name" value="Peptidase_M1_aminopeptidases"/>
</dbReference>
<keyword evidence="16" id="KW-1185">Reference proteome</keyword>
<keyword evidence="5" id="KW-0378">Hydrolase</keyword>
<dbReference type="AlphaFoldDB" id="A0A9P1G248"/>
<dbReference type="Gene3D" id="1.10.390.10">
    <property type="entry name" value="Neutral Protease Domain 2"/>
    <property type="match status" value="1"/>
</dbReference>
<evidence type="ECO:0000313" key="16">
    <source>
        <dbReference type="Proteomes" id="UP001152797"/>
    </source>
</evidence>
<dbReference type="Pfam" id="PF01433">
    <property type="entry name" value="Peptidase_M1"/>
    <property type="match status" value="1"/>
</dbReference>
<evidence type="ECO:0000256" key="7">
    <source>
        <dbReference type="ARBA" id="ARBA00023049"/>
    </source>
</evidence>
<dbReference type="PANTHER" id="PTHR11533:SF174">
    <property type="entry name" value="PUROMYCIN-SENSITIVE AMINOPEPTIDASE-RELATED"/>
    <property type="match status" value="1"/>
</dbReference>
<evidence type="ECO:0000313" key="15">
    <source>
        <dbReference type="EMBL" id="CAL4781999.1"/>
    </source>
</evidence>
<dbReference type="InterPro" id="IPR014782">
    <property type="entry name" value="Peptidase_M1_dom"/>
</dbReference>
<dbReference type="InterPro" id="IPR027268">
    <property type="entry name" value="Peptidase_M4/M1_CTD_sf"/>
</dbReference>
<dbReference type="EMBL" id="CAMXCT020001984">
    <property type="protein sequence ID" value="CAL1148062.1"/>
    <property type="molecule type" value="Genomic_DNA"/>
</dbReference>
<keyword evidence="6 9" id="KW-0862">Zinc</keyword>
<dbReference type="GO" id="GO:0005615">
    <property type="term" value="C:extracellular space"/>
    <property type="evidence" value="ECO:0007669"/>
    <property type="project" value="TreeGrafter"/>
</dbReference>